<feature type="compositionally biased region" description="Basic residues" evidence="3">
    <location>
        <begin position="503"/>
        <end position="512"/>
    </location>
</feature>
<comment type="caution">
    <text evidence="6">The sequence shown here is derived from an EMBL/GenBank/DDBJ whole genome shotgun (WGS) entry which is preliminary data.</text>
</comment>
<feature type="region of interest" description="Disordered" evidence="3">
    <location>
        <begin position="150"/>
        <end position="182"/>
    </location>
</feature>
<dbReference type="Gene3D" id="1.20.870.10">
    <property type="entry name" value="Son of sevenless (SoS) protein Chain: S domain 1"/>
    <property type="match status" value="1"/>
</dbReference>
<dbReference type="SMART" id="SM00147">
    <property type="entry name" value="RasGEF"/>
    <property type="match status" value="1"/>
</dbReference>
<evidence type="ECO:0008006" key="8">
    <source>
        <dbReference type="Google" id="ProtNLM"/>
    </source>
</evidence>
<dbReference type="InterPro" id="IPR000651">
    <property type="entry name" value="Ras-like_Gua-exchang_fac_N"/>
</dbReference>
<dbReference type="Gene3D" id="1.10.840.10">
    <property type="entry name" value="Ras guanine-nucleotide exchange factors catalytic domain"/>
    <property type="match status" value="1"/>
</dbReference>
<dbReference type="PANTHER" id="PTHR23113:SF363">
    <property type="entry name" value="PROTEIN SON OF SEVENLESS"/>
    <property type="match status" value="1"/>
</dbReference>
<dbReference type="PROSITE" id="PS50009">
    <property type="entry name" value="RASGEF_CAT"/>
    <property type="match status" value="1"/>
</dbReference>
<feature type="region of interest" description="Disordered" evidence="3">
    <location>
        <begin position="886"/>
        <end position="981"/>
    </location>
</feature>
<dbReference type="InterPro" id="IPR001895">
    <property type="entry name" value="RASGEF_cat_dom"/>
</dbReference>
<dbReference type="PANTHER" id="PTHR23113">
    <property type="entry name" value="GUANINE NUCLEOTIDE EXCHANGE FACTOR"/>
    <property type="match status" value="1"/>
</dbReference>
<feature type="region of interest" description="Disordered" evidence="3">
    <location>
        <begin position="672"/>
        <end position="707"/>
    </location>
</feature>
<feature type="compositionally biased region" description="Polar residues" evidence="3">
    <location>
        <begin position="1"/>
        <end position="10"/>
    </location>
</feature>
<name>A0A060SX26_PYCCI</name>
<feature type="compositionally biased region" description="Polar residues" evidence="3">
    <location>
        <begin position="515"/>
        <end position="527"/>
    </location>
</feature>
<gene>
    <name evidence="6" type="ORF">BN946_scf185028.g20</name>
</gene>
<evidence type="ECO:0000313" key="7">
    <source>
        <dbReference type="Proteomes" id="UP000029665"/>
    </source>
</evidence>
<organism evidence="6 7">
    <name type="scientific">Pycnoporus cinnabarinus</name>
    <name type="common">Cinnabar-red polypore</name>
    <name type="synonym">Trametes cinnabarina</name>
    <dbReference type="NCBI Taxonomy" id="5643"/>
    <lineage>
        <taxon>Eukaryota</taxon>
        <taxon>Fungi</taxon>
        <taxon>Dikarya</taxon>
        <taxon>Basidiomycota</taxon>
        <taxon>Agaricomycotina</taxon>
        <taxon>Agaricomycetes</taxon>
        <taxon>Polyporales</taxon>
        <taxon>Polyporaceae</taxon>
        <taxon>Trametes</taxon>
    </lineage>
</organism>
<feature type="region of interest" description="Disordered" evidence="3">
    <location>
        <begin position="1285"/>
        <end position="1320"/>
    </location>
</feature>
<feature type="region of interest" description="Disordered" evidence="3">
    <location>
        <begin position="372"/>
        <end position="411"/>
    </location>
</feature>
<dbReference type="PROSITE" id="PS50212">
    <property type="entry name" value="RASGEF_NTER"/>
    <property type="match status" value="1"/>
</dbReference>
<feature type="compositionally biased region" description="Polar residues" evidence="3">
    <location>
        <begin position="372"/>
        <end position="381"/>
    </location>
</feature>
<evidence type="ECO:0000256" key="1">
    <source>
        <dbReference type="ARBA" id="ARBA00022658"/>
    </source>
</evidence>
<dbReference type="SMART" id="SM00229">
    <property type="entry name" value="RasGEFN"/>
    <property type="match status" value="1"/>
</dbReference>
<dbReference type="InterPro" id="IPR023578">
    <property type="entry name" value="Ras_GEF_dom_sf"/>
</dbReference>
<feature type="compositionally biased region" description="Acidic residues" evidence="3">
    <location>
        <begin position="1149"/>
        <end position="1163"/>
    </location>
</feature>
<dbReference type="Pfam" id="PF00617">
    <property type="entry name" value="RasGEF"/>
    <property type="match status" value="1"/>
</dbReference>
<feature type="compositionally biased region" description="Pro residues" evidence="3">
    <location>
        <begin position="893"/>
        <end position="903"/>
    </location>
</feature>
<dbReference type="CDD" id="cd06224">
    <property type="entry name" value="REM"/>
    <property type="match status" value="1"/>
</dbReference>
<dbReference type="OrthoDB" id="10254377at2759"/>
<evidence type="ECO:0000256" key="2">
    <source>
        <dbReference type="PROSITE-ProRule" id="PRU00168"/>
    </source>
</evidence>
<feature type="compositionally biased region" description="Pro residues" evidence="3">
    <location>
        <begin position="304"/>
        <end position="315"/>
    </location>
</feature>
<feature type="domain" description="N-terminal Ras-GEF" evidence="5">
    <location>
        <begin position="531"/>
        <end position="656"/>
    </location>
</feature>
<dbReference type="GO" id="GO:0005886">
    <property type="term" value="C:plasma membrane"/>
    <property type="evidence" value="ECO:0007669"/>
    <property type="project" value="TreeGrafter"/>
</dbReference>
<dbReference type="EMBL" id="CCBP010000412">
    <property type="protein sequence ID" value="CDO76769.1"/>
    <property type="molecule type" value="Genomic_DNA"/>
</dbReference>
<feature type="region of interest" description="Disordered" evidence="3">
    <location>
        <begin position="1112"/>
        <end position="1164"/>
    </location>
</feature>
<dbReference type="HOGENOM" id="CLU_000992_0_0_1"/>
<dbReference type="Proteomes" id="UP000029665">
    <property type="component" value="Unassembled WGS sequence"/>
</dbReference>
<evidence type="ECO:0000313" key="6">
    <source>
        <dbReference type="EMBL" id="CDO76769.1"/>
    </source>
</evidence>
<dbReference type="Pfam" id="PF00618">
    <property type="entry name" value="RasGEF_N"/>
    <property type="match status" value="1"/>
</dbReference>
<feature type="compositionally biased region" description="Pro residues" evidence="3">
    <location>
        <begin position="16"/>
        <end position="36"/>
    </location>
</feature>
<sequence>MSSTQSNDSNDVLDPVIPPSASLPPPSTPASPPTALPRPEISSSDHQVVFVLSDDAQGIWSEPLPADIAHADIFVPPDGRFVETSSGPAARELKRRYDRAFGVGIDVRSPFVITAFVNQHGRQMFRLGTREMTAPAAAAQDVLERTTQSSATPASIHNHYTAHTNPNSGGSNAIQSKRRGTSRMSVHSLLPSFKSGVGPVVIPNTVFDASRSPPSRRLRKTRSIPNGVNVIEGTTSQSAAQPSGRPHAHSVSSADAFAAPSPLMTTNLPPTHAHATDFFADAMAWGSLPASPFASSSSSAPFRFQPPSPTTPSKPTPEIVHPFGVGVTFDSPSWRSSSHLASPPTIREMQSFESGLTARAEYLPRMSRMSKLSLTGASSSNSEEDLRRETPSPSDLSPVPPIRISEPTTPTAINLAPTTLQSRYSTALFDVLQTYRGLPSLDKIDSTLNELTVRFSLRADESAAPRDDPRFVIWGEVDPDRDAYNETPSSATDMSSHPNSATSRRRMTKNRRQNTEASSFESNGNTTPRESKRVLVAATIERWIAQLTSELNYDELLIFFLTYRTYVSAVDLGHLLICRFHWALGEASNSRDETVRRIVRVRTFTAIRYWLLTFFDIDFVPNRELRLLFADWLNSLRRDPILQRHRDALKIVRQLRKVILDCKDAHIRKLNRASRKSTDKRRSAEAQFSSFADNGMPRPSVDSQARSFNDPEDFDIDFDFDGGVSSPRPGDFTLASADGSSTNALDLVMMQQPLHRAVLQYGKQNPTTHIPGGGPSAMAQTPHPNAALSPFPHNTISRVFVNTIGRLGRWKRVMNQRAPIQPPLTAGVDVSAFDVEANETGDLLMIKGGVEQYLRMVESQMKDGMAQAAQRPSILSTMSTVASSTTTAVGFSSPPPPAPPSLPQSPRTPQSVFRQHAAPLEVSAHEPQEDGVSSGAGKEVEQEVNDLPPPPTYEESETEPRASTSSYVSEDTASLATVEPMLPKSQQLDIVSIDDLELSDLSSDEHLEIPAPPGLGLKKPARRLPTRRDFEFVRQSIDSVSSMGIRTRESMFSQDTSSIISSSSEVVSNGGGADMGGPIQAWHINAILDSLSDDDESGDVEAALRRLEGQINQDKQRAKQSKVDQWIQSIQQRGPGSRFIRRESTGEGADADADASGSDEDYGQVERRRFSGSSAIDMSLSAGLSAASPHLSSRSSFASISHASASASASASVSASASASASVSQPASASPPAPAVSSEQLVPLALDDLRTPPAHGDPHFGEPGPAAAVTEAKPHLEDVVPIEILESRVPSRPSTSAGSPSKDLMPQPSAGLPPPPGMPPLLRRHHSFILNYRSETLVQHLSMIDRELFLNISFEELITSHSIGSAEDANVLDWAQFLRDRARLKAEGRAGPKTSALTAVRGRFNLLANFVTSEIVLTHPSERAMVINKFIRLAWKAYCLKNFNALVAIIAGLRSEWVDKAKRQAFNKVGAWENRMLRDLTAWTSPAGDFKLIRQTVDALAEAKVMPVGPQDASFRVADGQGTTGRSRAASDSKPPTPAACIPFFGVYLSQIRHFSNLPDLIDPTSPHEPVGIDPLTNSFEAPAHPEVFSTLAPLPPSMQLEPLINVHKQRLISGVVKSLVAGQHLASKVQYPLDKKIFQKVLKLRGLDADTLDRALALYADKK</sequence>
<keyword evidence="1 2" id="KW-0344">Guanine-nucleotide releasing factor</keyword>
<feature type="compositionally biased region" description="Polar residues" evidence="3">
    <location>
        <begin position="161"/>
        <end position="175"/>
    </location>
</feature>
<dbReference type="InterPro" id="IPR008937">
    <property type="entry name" value="Ras-like_GEF"/>
</dbReference>
<dbReference type="SUPFAM" id="SSF48366">
    <property type="entry name" value="Ras GEF"/>
    <property type="match status" value="1"/>
</dbReference>
<keyword evidence="7" id="KW-1185">Reference proteome</keyword>
<evidence type="ECO:0000259" key="4">
    <source>
        <dbReference type="PROSITE" id="PS50009"/>
    </source>
</evidence>
<proteinExistence type="predicted"/>
<feature type="region of interest" description="Disordered" evidence="3">
    <location>
        <begin position="482"/>
        <end position="527"/>
    </location>
</feature>
<feature type="compositionally biased region" description="Polar residues" evidence="3">
    <location>
        <begin position="486"/>
        <end position="502"/>
    </location>
</feature>
<feature type="region of interest" description="Disordered" evidence="3">
    <location>
        <begin position="1514"/>
        <end position="1536"/>
    </location>
</feature>
<feature type="compositionally biased region" description="Polar residues" evidence="3">
    <location>
        <begin position="961"/>
        <end position="975"/>
    </location>
</feature>
<dbReference type="GO" id="GO:0005085">
    <property type="term" value="F:guanyl-nucleotide exchange factor activity"/>
    <property type="evidence" value="ECO:0007669"/>
    <property type="project" value="UniProtKB-KW"/>
</dbReference>
<dbReference type="OMA" id="IRIAWKC"/>
<feature type="region of interest" description="Disordered" evidence="3">
    <location>
        <begin position="1"/>
        <end position="41"/>
    </location>
</feature>
<reference evidence="6" key="1">
    <citation type="submission" date="2014-01" db="EMBL/GenBank/DDBJ databases">
        <title>The genome of the white-rot fungus Pycnoporus cinnabarinus: a basidiomycete model with a versatile arsenal for lignocellulosic biomass breakdown.</title>
        <authorList>
            <person name="Levasseur A."/>
            <person name="Lomascolo A."/>
            <person name="Ruiz-Duenas F.J."/>
            <person name="Uzan E."/>
            <person name="Piumi F."/>
            <person name="Kues U."/>
            <person name="Ram A.F.J."/>
            <person name="Murat C."/>
            <person name="Haon M."/>
            <person name="Benoit I."/>
            <person name="Arfi Y."/>
            <person name="Chevret D."/>
            <person name="Drula E."/>
            <person name="Kwon M.J."/>
            <person name="Gouret P."/>
            <person name="Lesage-Meessen L."/>
            <person name="Lombard V."/>
            <person name="Mariette J."/>
            <person name="Noirot C."/>
            <person name="Park J."/>
            <person name="Patyshakuliyeva A."/>
            <person name="Wieneger R.A.B."/>
            <person name="Wosten H.A.B."/>
            <person name="Martin F."/>
            <person name="Coutinho P.M."/>
            <person name="de Vries R."/>
            <person name="Martinez A.T."/>
            <person name="Klopp C."/>
            <person name="Pontarotti P."/>
            <person name="Henrissat B."/>
            <person name="Record E."/>
        </authorList>
    </citation>
    <scope>NUCLEOTIDE SEQUENCE [LARGE SCALE GENOMIC DNA]</scope>
    <source>
        <strain evidence="6">BRFM137</strain>
    </source>
</reference>
<dbReference type="STRING" id="5643.A0A060SX26"/>
<feature type="domain" description="Ras-GEF" evidence="4">
    <location>
        <begin position="1333"/>
        <end position="1662"/>
    </location>
</feature>
<accession>A0A060SX26</accession>
<dbReference type="GO" id="GO:0007265">
    <property type="term" value="P:Ras protein signal transduction"/>
    <property type="evidence" value="ECO:0007669"/>
    <property type="project" value="TreeGrafter"/>
</dbReference>
<evidence type="ECO:0000259" key="5">
    <source>
        <dbReference type="PROSITE" id="PS50212"/>
    </source>
</evidence>
<feature type="region of interest" description="Disordered" evidence="3">
    <location>
        <begin position="296"/>
        <end position="317"/>
    </location>
</feature>
<feature type="region of interest" description="Disordered" evidence="3">
    <location>
        <begin position="1248"/>
        <end position="1267"/>
    </location>
</feature>
<evidence type="ECO:0000256" key="3">
    <source>
        <dbReference type="SAM" id="MobiDB-lite"/>
    </source>
</evidence>
<protein>
    <recommendedName>
        <fullName evidence="8">Ras GEF</fullName>
    </recommendedName>
</protein>
<dbReference type="InterPro" id="IPR036964">
    <property type="entry name" value="RASGEF_cat_dom_sf"/>
</dbReference>